<sequence length="255" mass="27596">MVATVLQHAVYNAALLRACEGGGGPAGGVQVETSLHTLPGRSVTAQPQSFMLSFLLTLAFLYPPSYIAEEMVSERERRLKHMLFVAGARSLDFWLAQISSDVLLLMLIALATLILGAATHSPVFMSSYALASSSLMLCFAFAMSALTYALTFLFSSSKAVLKYMSTVLLFVTTIPLSLLFSLALVVPNLASSLSLILSVFPALAFAWSLFLLSVNAIISHDLKQEDSLSEVFFSPDGILQYHLILLLSGLVYLLM</sequence>
<dbReference type="RefSeq" id="XP_005837254.1">
    <property type="nucleotide sequence ID" value="XM_005837197.1"/>
</dbReference>
<evidence type="ECO:0000256" key="1">
    <source>
        <dbReference type="ARBA" id="ARBA00004141"/>
    </source>
</evidence>
<gene>
    <name evidence="7" type="ORF">GUITHDRAFT_151265</name>
</gene>
<dbReference type="AlphaFoldDB" id="L1JPV0"/>
<dbReference type="EMBL" id="JH992979">
    <property type="protein sequence ID" value="EKX50274.1"/>
    <property type="molecule type" value="Genomic_DNA"/>
</dbReference>
<reference evidence="9" key="2">
    <citation type="submission" date="2012-11" db="EMBL/GenBank/DDBJ databases">
        <authorList>
            <person name="Kuo A."/>
            <person name="Curtis B.A."/>
            <person name="Tanifuji G."/>
            <person name="Burki F."/>
            <person name="Gruber A."/>
            <person name="Irimia M."/>
            <person name="Maruyama S."/>
            <person name="Arias M.C."/>
            <person name="Ball S.G."/>
            <person name="Gile G.H."/>
            <person name="Hirakawa Y."/>
            <person name="Hopkins J.F."/>
            <person name="Rensing S.A."/>
            <person name="Schmutz J."/>
            <person name="Symeonidi A."/>
            <person name="Elias M."/>
            <person name="Eveleigh R.J."/>
            <person name="Herman E.K."/>
            <person name="Klute M.J."/>
            <person name="Nakayama T."/>
            <person name="Obornik M."/>
            <person name="Reyes-Prieto A."/>
            <person name="Armbrust E.V."/>
            <person name="Aves S.J."/>
            <person name="Beiko R.G."/>
            <person name="Coutinho P."/>
            <person name="Dacks J.B."/>
            <person name="Durnford D.G."/>
            <person name="Fast N.M."/>
            <person name="Green B.R."/>
            <person name="Grisdale C."/>
            <person name="Hempe F."/>
            <person name="Henrissat B."/>
            <person name="Hoppner M.P."/>
            <person name="Ishida K.-I."/>
            <person name="Kim E."/>
            <person name="Koreny L."/>
            <person name="Kroth P.G."/>
            <person name="Liu Y."/>
            <person name="Malik S.-B."/>
            <person name="Maier U.G."/>
            <person name="McRose D."/>
            <person name="Mock T."/>
            <person name="Neilson J.A."/>
            <person name="Onodera N.T."/>
            <person name="Poole A.M."/>
            <person name="Pritham E.J."/>
            <person name="Richards T.A."/>
            <person name="Rocap G."/>
            <person name="Roy S.W."/>
            <person name="Sarai C."/>
            <person name="Schaack S."/>
            <person name="Shirato S."/>
            <person name="Slamovits C.H."/>
            <person name="Spencer D.F."/>
            <person name="Suzuki S."/>
            <person name="Worden A.Z."/>
            <person name="Zauner S."/>
            <person name="Barry K."/>
            <person name="Bell C."/>
            <person name="Bharti A.K."/>
            <person name="Crow J.A."/>
            <person name="Grimwood J."/>
            <person name="Kramer R."/>
            <person name="Lindquist E."/>
            <person name="Lucas S."/>
            <person name="Salamov A."/>
            <person name="McFadden G.I."/>
            <person name="Lane C.E."/>
            <person name="Keeling P.J."/>
            <person name="Gray M.W."/>
            <person name="Grigoriev I.V."/>
            <person name="Archibald J.M."/>
        </authorList>
    </citation>
    <scope>NUCLEOTIDE SEQUENCE</scope>
    <source>
        <strain evidence="9">CCMP2712</strain>
    </source>
</reference>
<feature type="transmembrane region" description="Helical" evidence="5">
    <location>
        <begin position="102"/>
        <end position="123"/>
    </location>
</feature>
<keyword evidence="4 5" id="KW-0472">Membrane</keyword>
<protein>
    <recommendedName>
        <fullName evidence="6">ABC-2 type transporter transmembrane domain-containing protein</fullName>
    </recommendedName>
</protein>
<reference evidence="7 9" key="1">
    <citation type="journal article" date="2012" name="Nature">
        <title>Algal genomes reveal evolutionary mosaicism and the fate of nucleomorphs.</title>
        <authorList>
            <consortium name="DOE Joint Genome Institute"/>
            <person name="Curtis B.A."/>
            <person name="Tanifuji G."/>
            <person name="Burki F."/>
            <person name="Gruber A."/>
            <person name="Irimia M."/>
            <person name="Maruyama S."/>
            <person name="Arias M.C."/>
            <person name="Ball S.G."/>
            <person name="Gile G.H."/>
            <person name="Hirakawa Y."/>
            <person name="Hopkins J.F."/>
            <person name="Kuo A."/>
            <person name="Rensing S.A."/>
            <person name="Schmutz J."/>
            <person name="Symeonidi A."/>
            <person name="Elias M."/>
            <person name="Eveleigh R.J."/>
            <person name="Herman E.K."/>
            <person name="Klute M.J."/>
            <person name="Nakayama T."/>
            <person name="Obornik M."/>
            <person name="Reyes-Prieto A."/>
            <person name="Armbrust E.V."/>
            <person name="Aves S.J."/>
            <person name="Beiko R.G."/>
            <person name="Coutinho P."/>
            <person name="Dacks J.B."/>
            <person name="Durnford D.G."/>
            <person name="Fast N.M."/>
            <person name="Green B.R."/>
            <person name="Grisdale C.J."/>
            <person name="Hempel F."/>
            <person name="Henrissat B."/>
            <person name="Hoppner M.P."/>
            <person name="Ishida K."/>
            <person name="Kim E."/>
            <person name="Koreny L."/>
            <person name="Kroth P.G."/>
            <person name="Liu Y."/>
            <person name="Malik S.B."/>
            <person name="Maier U.G."/>
            <person name="McRose D."/>
            <person name="Mock T."/>
            <person name="Neilson J.A."/>
            <person name="Onodera N.T."/>
            <person name="Poole A.M."/>
            <person name="Pritham E.J."/>
            <person name="Richards T.A."/>
            <person name="Rocap G."/>
            <person name="Roy S.W."/>
            <person name="Sarai C."/>
            <person name="Schaack S."/>
            <person name="Shirato S."/>
            <person name="Slamovits C.H."/>
            <person name="Spencer D.F."/>
            <person name="Suzuki S."/>
            <person name="Worden A.Z."/>
            <person name="Zauner S."/>
            <person name="Barry K."/>
            <person name="Bell C."/>
            <person name="Bharti A.K."/>
            <person name="Crow J.A."/>
            <person name="Grimwood J."/>
            <person name="Kramer R."/>
            <person name="Lindquist E."/>
            <person name="Lucas S."/>
            <person name="Salamov A."/>
            <person name="McFadden G.I."/>
            <person name="Lane C.E."/>
            <person name="Keeling P.J."/>
            <person name="Gray M.W."/>
            <person name="Grigoriev I.V."/>
            <person name="Archibald J.M."/>
        </authorList>
    </citation>
    <scope>NUCLEOTIDE SEQUENCE</scope>
    <source>
        <strain evidence="7 9">CCMP2712</strain>
    </source>
</reference>
<dbReference type="GO" id="GO:0140359">
    <property type="term" value="F:ABC-type transporter activity"/>
    <property type="evidence" value="ECO:0007669"/>
    <property type="project" value="InterPro"/>
</dbReference>
<proteinExistence type="predicted"/>
<evidence type="ECO:0000256" key="4">
    <source>
        <dbReference type="ARBA" id="ARBA00023136"/>
    </source>
</evidence>
<dbReference type="Pfam" id="PF12698">
    <property type="entry name" value="ABC2_membrane_3"/>
    <property type="match status" value="1"/>
</dbReference>
<dbReference type="OMA" id="QLENRFM"/>
<evidence type="ECO:0000313" key="7">
    <source>
        <dbReference type="EMBL" id="EKX50274.1"/>
    </source>
</evidence>
<evidence type="ECO:0000313" key="8">
    <source>
        <dbReference type="EnsemblProtists" id="EKX50274"/>
    </source>
</evidence>
<feature type="non-terminal residue" evidence="7">
    <location>
        <position position="255"/>
    </location>
</feature>
<dbReference type="PaxDb" id="55529-EKX50274"/>
<dbReference type="InterPro" id="IPR026082">
    <property type="entry name" value="ABCA"/>
</dbReference>
<keyword evidence="3 5" id="KW-1133">Transmembrane helix</keyword>
<feature type="transmembrane region" description="Helical" evidence="5">
    <location>
        <begin position="49"/>
        <end position="67"/>
    </location>
</feature>
<evidence type="ECO:0000256" key="5">
    <source>
        <dbReference type="SAM" id="Phobius"/>
    </source>
</evidence>
<dbReference type="Proteomes" id="UP000011087">
    <property type="component" value="Unassembled WGS sequence"/>
</dbReference>
<feature type="transmembrane region" description="Helical" evidence="5">
    <location>
        <begin position="167"/>
        <end position="186"/>
    </location>
</feature>
<organism evidence="7">
    <name type="scientific">Guillardia theta (strain CCMP2712)</name>
    <name type="common">Cryptophyte</name>
    <dbReference type="NCBI Taxonomy" id="905079"/>
    <lineage>
        <taxon>Eukaryota</taxon>
        <taxon>Cryptophyceae</taxon>
        <taxon>Pyrenomonadales</taxon>
        <taxon>Geminigeraceae</taxon>
        <taxon>Guillardia</taxon>
    </lineage>
</organism>
<comment type="subcellular location">
    <subcellularLocation>
        <location evidence="1">Membrane</location>
        <topology evidence="1">Multi-pass membrane protein</topology>
    </subcellularLocation>
</comment>
<feature type="domain" description="ABC-2 type transporter transmembrane" evidence="6">
    <location>
        <begin position="41"/>
        <end position="254"/>
    </location>
</feature>
<evidence type="ECO:0000259" key="6">
    <source>
        <dbReference type="Pfam" id="PF12698"/>
    </source>
</evidence>
<dbReference type="HOGENOM" id="CLU_1092370_0_0_1"/>
<dbReference type="EnsemblProtists" id="EKX50274">
    <property type="protein sequence ID" value="EKX50274"/>
    <property type="gene ID" value="GUITHDRAFT_151265"/>
</dbReference>
<keyword evidence="9" id="KW-1185">Reference proteome</keyword>
<feature type="transmembrane region" description="Helical" evidence="5">
    <location>
        <begin position="238"/>
        <end position="254"/>
    </location>
</feature>
<name>L1JPV0_GUITC</name>
<evidence type="ECO:0000256" key="2">
    <source>
        <dbReference type="ARBA" id="ARBA00022692"/>
    </source>
</evidence>
<dbReference type="GO" id="GO:0016020">
    <property type="term" value="C:membrane"/>
    <property type="evidence" value="ECO:0007669"/>
    <property type="project" value="UniProtKB-SubCell"/>
</dbReference>
<dbReference type="KEGG" id="gtt:GUITHDRAFT_151265"/>
<dbReference type="PANTHER" id="PTHR19229:SF250">
    <property type="entry name" value="ABC TRANSPORTER DOMAIN-CONTAINING PROTEIN-RELATED"/>
    <property type="match status" value="1"/>
</dbReference>
<accession>L1JPV0</accession>
<dbReference type="GeneID" id="17306778"/>
<dbReference type="PANTHER" id="PTHR19229">
    <property type="entry name" value="ATP-BINDING CASSETTE TRANSPORTER SUBFAMILY A ABCA"/>
    <property type="match status" value="1"/>
</dbReference>
<keyword evidence="2 5" id="KW-0812">Transmembrane</keyword>
<dbReference type="InterPro" id="IPR013525">
    <property type="entry name" value="ABC2_TM"/>
</dbReference>
<evidence type="ECO:0000313" key="9">
    <source>
        <dbReference type="Proteomes" id="UP000011087"/>
    </source>
</evidence>
<reference evidence="8" key="3">
    <citation type="submission" date="2016-03" db="UniProtKB">
        <authorList>
            <consortium name="EnsemblProtists"/>
        </authorList>
    </citation>
    <scope>IDENTIFICATION</scope>
</reference>
<evidence type="ECO:0000256" key="3">
    <source>
        <dbReference type="ARBA" id="ARBA00022989"/>
    </source>
</evidence>
<dbReference type="GO" id="GO:0005319">
    <property type="term" value="F:lipid transporter activity"/>
    <property type="evidence" value="ECO:0007669"/>
    <property type="project" value="TreeGrafter"/>
</dbReference>
<feature type="transmembrane region" description="Helical" evidence="5">
    <location>
        <begin position="193"/>
        <end position="218"/>
    </location>
</feature>
<feature type="transmembrane region" description="Helical" evidence="5">
    <location>
        <begin position="135"/>
        <end position="155"/>
    </location>
</feature>